<dbReference type="KEGG" id="dwu:DVJ83_06555"/>
<dbReference type="GO" id="GO:0006493">
    <property type="term" value="P:protein O-linked glycosylation"/>
    <property type="evidence" value="ECO:0007669"/>
    <property type="project" value="InterPro"/>
</dbReference>
<accession>A0A345IGR0</accession>
<dbReference type="InterPro" id="IPR037919">
    <property type="entry name" value="OGT"/>
</dbReference>
<feature type="chain" id="PRO_5016731980" evidence="3">
    <location>
        <begin position="30"/>
        <end position="593"/>
    </location>
</feature>
<dbReference type="InterPro" id="IPR011990">
    <property type="entry name" value="TPR-like_helical_dom_sf"/>
</dbReference>
<evidence type="ECO:0000313" key="4">
    <source>
        <dbReference type="EMBL" id="AXG98882.1"/>
    </source>
</evidence>
<dbReference type="EMBL" id="CP031158">
    <property type="protein sequence ID" value="AXG98882.1"/>
    <property type="molecule type" value="Genomic_DNA"/>
</dbReference>
<dbReference type="Pfam" id="PF13176">
    <property type="entry name" value="TPR_7"/>
    <property type="match status" value="1"/>
</dbReference>
<proteinExistence type="predicted"/>
<dbReference type="GO" id="GO:0097363">
    <property type="term" value="F:protein O-acetylglucosaminyltransferase activity"/>
    <property type="evidence" value="ECO:0007669"/>
    <property type="project" value="TreeGrafter"/>
</dbReference>
<feature type="signal peptide" evidence="3">
    <location>
        <begin position="1"/>
        <end position="29"/>
    </location>
</feature>
<keyword evidence="1" id="KW-0802">TPR repeat</keyword>
<dbReference type="SUPFAM" id="SSF48452">
    <property type="entry name" value="TPR-like"/>
    <property type="match status" value="2"/>
</dbReference>
<evidence type="ECO:0000313" key="5">
    <source>
        <dbReference type="Proteomes" id="UP000253744"/>
    </source>
</evidence>
<reference evidence="4 5" key="1">
    <citation type="submission" date="2018-07" db="EMBL/GenBank/DDBJ databases">
        <title>Complete Genome and Methylome Analysis of Deinococcus wulumuqiensis NEB 479.</title>
        <authorList>
            <person name="Fomenkov A."/>
            <person name="Luyten Y."/>
            <person name="Vincze T."/>
            <person name="Anton B.P."/>
            <person name="Clark T."/>
            <person name="Roberts R.J."/>
            <person name="Morgan R.D."/>
        </authorList>
    </citation>
    <scope>NUCLEOTIDE SEQUENCE [LARGE SCALE GENOMIC DNA]</scope>
    <source>
        <strain evidence="4 5">NEB 479</strain>
    </source>
</reference>
<dbReference type="PANTHER" id="PTHR44366">
    <property type="entry name" value="UDP-N-ACETYLGLUCOSAMINE--PEPTIDE N-ACETYLGLUCOSAMINYLTRANSFERASE 110 KDA SUBUNIT"/>
    <property type="match status" value="1"/>
</dbReference>
<dbReference type="PANTHER" id="PTHR44366:SF1">
    <property type="entry name" value="UDP-N-ACETYLGLUCOSAMINE--PEPTIDE N-ACETYLGLUCOSAMINYLTRANSFERASE 110 KDA SUBUNIT"/>
    <property type="match status" value="1"/>
</dbReference>
<feature type="repeat" description="TPR" evidence="1">
    <location>
        <begin position="417"/>
        <end position="450"/>
    </location>
</feature>
<dbReference type="RefSeq" id="WP_114671818.1">
    <property type="nucleotide sequence ID" value="NZ_CP031158.1"/>
</dbReference>
<dbReference type="STRING" id="1288484.GCA_000348665_00049"/>
<feature type="region of interest" description="Disordered" evidence="2">
    <location>
        <begin position="568"/>
        <end position="593"/>
    </location>
</feature>
<sequence length="593" mass="62996">MLVSPDTSRFLAARLLLGVWLACGAGAQAQTLMDTSAAIGVQNTLNQVQPGVRQVPGSMTVQFDACQMAPELCKDGQPIGTAPASPASVAGQPQPAQAAPAPAPAAPTVPAQTGQAAAEQTPAARPAPVVVPLTAEQQQLLLGAQAQFASGRFAQARNEFEALIVRNYSSPEPHFGLGLALYQLGDLRGAAFEFGQFMQFAPQRYEGPYNLGVIAAREGRYPEALRLYGDALALAVSAPPAARETLLQALATEQGRVKDYAALSATYAALRTANPENVEYIYRHAQTLYRAGQYADALPVTYAVLERKPSSLQAALLLADLYVAQGLPDRAVRELSAAAARVLTGTDRAALLLRQSVLLQAQKNLRGALNAASEARQEDRRLPAAVVREAELLALLGQRAAAIRAYRDALALTPKSARLHGALAALYLEGNQYQEAAQAAQQALRLTPDASTQARAQYVRGVVAYRQGRYAQARAALNSSVLAVPDADSLLWLGLSYYALKDYASAVPVLSESVRLRPTPAARQNLAAALLATARYAEAEALLRGLVTDEAKNAEGWYLLGLSQRAQQRPDEARQSFKTAAGLGSSRARDALK</sequence>
<dbReference type="AlphaFoldDB" id="A0A345IGR0"/>
<organism evidence="4 5">
    <name type="scientific">Deinococcus wulumuqiensis</name>
    <dbReference type="NCBI Taxonomy" id="980427"/>
    <lineage>
        <taxon>Bacteria</taxon>
        <taxon>Thermotogati</taxon>
        <taxon>Deinococcota</taxon>
        <taxon>Deinococci</taxon>
        <taxon>Deinococcales</taxon>
        <taxon>Deinococcaceae</taxon>
        <taxon>Deinococcus</taxon>
    </lineage>
</organism>
<dbReference type="InterPro" id="IPR019734">
    <property type="entry name" value="TPR_rpt"/>
</dbReference>
<feature type="compositionally biased region" description="Low complexity" evidence="2">
    <location>
        <begin position="108"/>
        <end position="123"/>
    </location>
</feature>
<feature type="compositionally biased region" description="Low complexity" evidence="2">
    <location>
        <begin position="82"/>
        <end position="100"/>
    </location>
</feature>
<feature type="region of interest" description="Disordered" evidence="2">
    <location>
        <begin position="77"/>
        <end position="123"/>
    </location>
</feature>
<protein>
    <submittedName>
        <fullName evidence="4">Tfp pilus assembly protein PilF</fullName>
    </submittedName>
</protein>
<evidence type="ECO:0000256" key="3">
    <source>
        <dbReference type="SAM" id="SignalP"/>
    </source>
</evidence>
<dbReference type="Proteomes" id="UP000253744">
    <property type="component" value="Chromosome"/>
</dbReference>
<feature type="repeat" description="TPR" evidence="1">
    <location>
        <begin position="487"/>
        <end position="520"/>
    </location>
</feature>
<evidence type="ECO:0000256" key="2">
    <source>
        <dbReference type="SAM" id="MobiDB-lite"/>
    </source>
</evidence>
<dbReference type="Pfam" id="PF14559">
    <property type="entry name" value="TPR_19"/>
    <property type="match status" value="1"/>
</dbReference>
<name>A0A345IGR0_9DEIO</name>
<dbReference type="Pfam" id="PF13432">
    <property type="entry name" value="TPR_16"/>
    <property type="match status" value="4"/>
</dbReference>
<dbReference type="Gene3D" id="1.25.40.10">
    <property type="entry name" value="Tetratricopeptide repeat domain"/>
    <property type="match status" value="4"/>
</dbReference>
<gene>
    <name evidence="4" type="ORF">DVJ83_06555</name>
</gene>
<evidence type="ECO:0000256" key="1">
    <source>
        <dbReference type="PROSITE-ProRule" id="PRU00339"/>
    </source>
</evidence>
<keyword evidence="3" id="KW-0732">Signal</keyword>
<dbReference type="PROSITE" id="PS50005">
    <property type="entry name" value="TPR"/>
    <property type="match status" value="2"/>
</dbReference>
<dbReference type="SMART" id="SM00028">
    <property type="entry name" value="TPR"/>
    <property type="match status" value="9"/>
</dbReference>